<name>A0AAD4LAE6_9AGAM</name>
<comment type="function">
    <text evidence="9">Catalyzes the prenylation of para-hydroxybenzoate (PHB) with an all-trans polyprenyl group. Mediates the second step in the final reaction sequence of coenzyme Q (CoQ) biosynthesis, which is the condensation of the polyisoprenoid side chain with PHB, generating the first membrane-bound Q intermediate.</text>
</comment>
<dbReference type="Gene3D" id="1.10.357.140">
    <property type="entry name" value="UbiA prenyltransferase"/>
    <property type="match status" value="1"/>
</dbReference>
<evidence type="ECO:0000256" key="5">
    <source>
        <dbReference type="ARBA" id="ARBA00022679"/>
    </source>
</evidence>
<evidence type="ECO:0000256" key="1">
    <source>
        <dbReference type="ARBA" id="ARBA00001946"/>
    </source>
</evidence>
<dbReference type="PANTHER" id="PTHR11048:SF28">
    <property type="entry name" value="4-HYDROXYBENZOATE POLYPRENYLTRANSFERASE, MITOCHONDRIAL"/>
    <property type="match status" value="1"/>
</dbReference>
<dbReference type="PANTHER" id="PTHR11048">
    <property type="entry name" value="PRENYLTRANSFERASES"/>
    <property type="match status" value="1"/>
</dbReference>
<dbReference type="Proteomes" id="UP001201163">
    <property type="component" value="Unassembled WGS sequence"/>
</dbReference>
<dbReference type="InterPro" id="IPR039653">
    <property type="entry name" value="Prenyltransferase"/>
</dbReference>
<dbReference type="FunFam" id="1.10.357.140:FF:000008">
    <property type="entry name" value="4-hydroxybenzoate octaprenyltransferase"/>
    <property type="match status" value="1"/>
</dbReference>
<comment type="caution">
    <text evidence="10">The sequence shown here is derived from an EMBL/GenBank/DDBJ whole genome shotgun (WGS) entry which is preliminary data.</text>
</comment>
<keyword evidence="11" id="KW-1185">Reference proteome</keyword>
<keyword evidence="9" id="KW-0496">Mitochondrion</keyword>
<protein>
    <recommendedName>
        <fullName evidence="9">4-hydroxybenzoate polyprenyltransferase, mitochondrial</fullName>
        <shortName evidence="9">4-HB polyprenyltransferase</shortName>
        <ecNumber evidence="9">2.5.1.39</ecNumber>
    </recommendedName>
    <alternativeName>
        <fullName evidence="9">Para-hydroxybenzoate--polyprenyltransferase</fullName>
        <shortName evidence="9">PHB:PPT</shortName>
        <shortName evidence="9">PHB:polyprenyltransferase</shortName>
    </alternativeName>
</protein>
<comment type="catalytic activity">
    <reaction evidence="9">
        <text>an all-trans-polyprenyl diphosphate + 4-hydroxybenzoate = a 4-hydroxy-3-(all-trans-polyprenyl)benzoate + diphosphate</text>
        <dbReference type="Rhea" id="RHEA:44504"/>
        <dbReference type="Rhea" id="RHEA-COMP:9514"/>
        <dbReference type="Rhea" id="RHEA-COMP:9564"/>
        <dbReference type="ChEBI" id="CHEBI:17879"/>
        <dbReference type="ChEBI" id="CHEBI:33019"/>
        <dbReference type="ChEBI" id="CHEBI:58914"/>
        <dbReference type="ChEBI" id="CHEBI:78396"/>
        <dbReference type="EC" id="2.5.1.39"/>
    </reaction>
</comment>
<proteinExistence type="inferred from homology"/>
<evidence type="ECO:0000313" key="11">
    <source>
        <dbReference type="Proteomes" id="UP001201163"/>
    </source>
</evidence>
<feature type="transmembrane region" description="Helical" evidence="9">
    <location>
        <begin position="114"/>
        <end position="135"/>
    </location>
</feature>
<comment type="cofactor">
    <cofactor evidence="1 9">
        <name>Mg(2+)</name>
        <dbReference type="ChEBI" id="CHEBI:18420"/>
    </cofactor>
</comment>
<feature type="transmembrane region" description="Helical" evidence="9">
    <location>
        <begin position="298"/>
        <end position="315"/>
    </location>
</feature>
<reference evidence="10" key="1">
    <citation type="submission" date="2022-01" db="EMBL/GenBank/DDBJ databases">
        <title>Comparative genomics reveals a dynamic genome evolution in the ectomycorrhizal milk-cap (Lactarius) mushrooms.</title>
        <authorList>
            <consortium name="DOE Joint Genome Institute"/>
            <person name="Lebreton A."/>
            <person name="Tang N."/>
            <person name="Kuo A."/>
            <person name="LaButti K."/>
            <person name="Drula E."/>
            <person name="Barry K."/>
            <person name="Clum A."/>
            <person name="Lipzen A."/>
            <person name="Mousain D."/>
            <person name="Ng V."/>
            <person name="Wang R."/>
            <person name="Wang X."/>
            <person name="Dai Y."/>
            <person name="Henrissat B."/>
            <person name="Grigoriev I.V."/>
            <person name="Guerin-Laguette A."/>
            <person name="Yu F."/>
            <person name="Martin F.M."/>
        </authorList>
    </citation>
    <scope>NUCLEOTIDE SEQUENCE</scope>
    <source>
        <strain evidence="10">QP</strain>
    </source>
</reference>
<evidence type="ECO:0000256" key="2">
    <source>
        <dbReference type="ARBA" id="ARBA00004141"/>
    </source>
</evidence>
<dbReference type="InterPro" id="IPR044878">
    <property type="entry name" value="UbiA_sf"/>
</dbReference>
<dbReference type="InterPro" id="IPR006370">
    <property type="entry name" value="HB_polyprenyltransferase-like"/>
</dbReference>
<keyword evidence="6 9" id="KW-0812">Transmembrane</keyword>
<feature type="transmembrane region" description="Helical" evidence="9">
    <location>
        <begin position="261"/>
        <end position="277"/>
    </location>
</feature>
<keyword evidence="9" id="KW-0414">Isoprene biosynthesis</keyword>
<gene>
    <name evidence="10" type="ORF">EDB92DRAFT_1889566</name>
</gene>
<keyword evidence="7 9" id="KW-1133">Transmembrane helix</keyword>
<keyword evidence="9" id="KW-0831">Ubiquinone biosynthesis</keyword>
<evidence type="ECO:0000256" key="9">
    <source>
        <dbReference type="HAMAP-Rule" id="MF_03189"/>
    </source>
</evidence>
<dbReference type="EC" id="2.5.1.39" evidence="9"/>
<comment type="subcellular location">
    <subcellularLocation>
        <location evidence="2">Membrane</location>
        <topology evidence="2">Multi-pass membrane protein</topology>
    </subcellularLocation>
    <subcellularLocation>
        <location evidence="9">Mitochondrion inner membrane</location>
        <topology evidence="9">Multi-pass membrane protein</topology>
        <orientation evidence="9">Matrix side</orientation>
    </subcellularLocation>
</comment>
<evidence type="ECO:0000256" key="6">
    <source>
        <dbReference type="ARBA" id="ARBA00022692"/>
    </source>
</evidence>
<feature type="transmembrane region" description="Helical" evidence="9">
    <location>
        <begin position="39"/>
        <end position="60"/>
    </location>
</feature>
<evidence type="ECO:0000313" key="10">
    <source>
        <dbReference type="EMBL" id="KAH8983733.1"/>
    </source>
</evidence>
<feature type="transmembrane region" description="Helical" evidence="9">
    <location>
        <begin position="238"/>
        <end position="255"/>
    </location>
</feature>
<dbReference type="GO" id="GO:0008299">
    <property type="term" value="P:isoprenoid biosynthetic process"/>
    <property type="evidence" value="ECO:0007669"/>
    <property type="project" value="UniProtKB-UniRule"/>
</dbReference>
<comment type="pathway">
    <text evidence="3">Secondary metabolite biosynthesis.</text>
</comment>
<evidence type="ECO:0000256" key="4">
    <source>
        <dbReference type="ARBA" id="ARBA00005985"/>
    </source>
</evidence>
<evidence type="ECO:0000256" key="3">
    <source>
        <dbReference type="ARBA" id="ARBA00005179"/>
    </source>
</evidence>
<comment type="similarity">
    <text evidence="4 9">Belongs to the UbiA prenyltransferase family.</text>
</comment>
<organism evidence="10 11">
    <name type="scientific">Lactarius akahatsu</name>
    <dbReference type="NCBI Taxonomy" id="416441"/>
    <lineage>
        <taxon>Eukaryota</taxon>
        <taxon>Fungi</taxon>
        <taxon>Dikarya</taxon>
        <taxon>Basidiomycota</taxon>
        <taxon>Agaricomycotina</taxon>
        <taxon>Agaricomycetes</taxon>
        <taxon>Russulales</taxon>
        <taxon>Russulaceae</taxon>
        <taxon>Lactarius</taxon>
    </lineage>
</organism>
<evidence type="ECO:0000256" key="8">
    <source>
        <dbReference type="ARBA" id="ARBA00023136"/>
    </source>
</evidence>
<keyword evidence="5 9" id="KW-0808">Transferase</keyword>
<dbReference type="HAMAP" id="MF_01635">
    <property type="entry name" value="UbiA"/>
    <property type="match status" value="1"/>
</dbReference>
<keyword evidence="8 9" id="KW-0472">Membrane</keyword>
<sequence length="316" mass="34873">MAVSEVVIKGRSIRLGCKHQGSSPLPDLWRWIELSRVHMFAGSMLVFWPCAWGMTMAARTLSTPLQTYSLNLIYGLVGAALSHSAGCVWDDIVDRKFDRQVERTKHRPVADGRVSVPGATVFLAIHIVLLIAMLWPVNTLAWKLGLLAIFPLAGFYPFIKRITYWPQAWLGVSINMLSLVAWGALRARLDPASGALLFGMWCWTIYYDTVYACQDKRDDVQAGVKSTALLFGNHVKKVLAVFAGIFVACLAMAGVMNNQGIPYFILTVGGAAVHLTLQLQNLDVDDPKSCLREFESNGFAFGGIVWSGLFVDYVLG</sequence>
<dbReference type="AlphaFoldDB" id="A0AAD4LAE6"/>
<dbReference type="GO" id="GO:0006744">
    <property type="term" value="P:ubiquinone biosynthetic process"/>
    <property type="evidence" value="ECO:0007669"/>
    <property type="project" value="UniProtKB-UniRule"/>
</dbReference>
<feature type="transmembrane region" description="Helical" evidence="9">
    <location>
        <begin position="141"/>
        <end position="159"/>
    </location>
</feature>
<dbReference type="Pfam" id="PF01040">
    <property type="entry name" value="UbiA"/>
    <property type="match status" value="1"/>
</dbReference>
<keyword evidence="9" id="KW-0999">Mitochondrion inner membrane</keyword>
<dbReference type="EMBL" id="JAKELL010000085">
    <property type="protein sequence ID" value="KAH8983733.1"/>
    <property type="molecule type" value="Genomic_DNA"/>
</dbReference>
<dbReference type="Gene3D" id="1.20.120.1780">
    <property type="entry name" value="UbiA prenyltransferase"/>
    <property type="match status" value="1"/>
</dbReference>
<comment type="pathway">
    <text evidence="9">Cofactor biosynthesis; ubiquinone biosynthesis.</text>
</comment>
<dbReference type="GO" id="GO:0008412">
    <property type="term" value="F:4-hydroxybenzoate polyprenyltransferase activity"/>
    <property type="evidence" value="ECO:0007669"/>
    <property type="project" value="UniProtKB-EC"/>
</dbReference>
<dbReference type="FunFam" id="1.20.120.1780:FF:000001">
    <property type="entry name" value="4-hydroxybenzoate octaprenyltransferase"/>
    <property type="match status" value="1"/>
</dbReference>
<dbReference type="InterPro" id="IPR000537">
    <property type="entry name" value="UbiA_prenyltransferase"/>
</dbReference>
<dbReference type="GO" id="GO:0005743">
    <property type="term" value="C:mitochondrial inner membrane"/>
    <property type="evidence" value="ECO:0007669"/>
    <property type="project" value="UniProtKB-SubCell"/>
</dbReference>
<dbReference type="CDD" id="cd13959">
    <property type="entry name" value="PT_UbiA_COQ2"/>
    <property type="match status" value="1"/>
</dbReference>
<accession>A0AAD4LAE6</accession>
<evidence type="ECO:0000256" key="7">
    <source>
        <dbReference type="ARBA" id="ARBA00022989"/>
    </source>
</evidence>
<feature type="transmembrane region" description="Helical" evidence="9">
    <location>
        <begin position="72"/>
        <end position="93"/>
    </location>
</feature>